<sequence length="46" mass="4962">MGDLYDGNSGSLVSNRTGLGASAAVLDESRHRLDRYGDSLHRTNQV</sequence>
<gene>
    <name evidence="1" type="ORF">HSB1_32000</name>
</gene>
<reference evidence="1 2" key="1">
    <citation type="journal article" date="2012" name="J. Bacteriol.">
        <title>Draft Genome Sequence of the Extremely Halophilic Archaeon Halogranum salarium B-1T.</title>
        <authorList>
            <person name="Kim K.K."/>
            <person name="Lee K.C."/>
            <person name="Lee J.S."/>
        </authorList>
    </citation>
    <scope>NUCLEOTIDE SEQUENCE [LARGE SCALE GENOMIC DNA]</scope>
    <source>
        <strain evidence="1 2">B-1</strain>
    </source>
</reference>
<protein>
    <submittedName>
        <fullName evidence="1">Uncharacterized protein</fullName>
    </submittedName>
</protein>
<evidence type="ECO:0000313" key="1">
    <source>
        <dbReference type="EMBL" id="EJN58722.1"/>
    </source>
</evidence>
<dbReference type="Proteomes" id="UP000007813">
    <property type="component" value="Unassembled WGS sequence"/>
</dbReference>
<evidence type="ECO:0000313" key="2">
    <source>
        <dbReference type="Proteomes" id="UP000007813"/>
    </source>
</evidence>
<dbReference type="AlphaFoldDB" id="J3EVP2"/>
<comment type="caution">
    <text evidence="1">The sequence shown here is derived from an EMBL/GenBank/DDBJ whole genome shotgun (WGS) entry which is preliminary data.</text>
</comment>
<dbReference type="EMBL" id="ALJD01000008">
    <property type="protein sequence ID" value="EJN58722.1"/>
    <property type="molecule type" value="Genomic_DNA"/>
</dbReference>
<proteinExistence type="predicted"/>
<name>J3EVP2_9EURY</name>
<accession>J3EVP2</accession>
<organism evidence="1 2">
    <name type="scientific">Halogranum salarium B-1</name>
    <dbReference type="NCBI Taxonomy" id="1210908"/>
    <lineage>
        <taxon>Archaea</taxon>
        <taxon>Methanobacteriati</taxon>
        <taxon>Methanobacteriota</taxon>
        <taxon>Stenosarchaea group</taxon>
        <taxon>Halobacteria</taxon>
        <taxon>Halobacteriales</taxon>
        <taxon>Haloferacaceae</taxon>
    </lineage>
</organism>